<dbReference type="RefSeq" id="WP_150686005.1">
    <property type="nucleotide sequence ID" value="NZ_CABPSI010000005.1"/>
</dbReference>
<dbReference type="PANTHER" id="PTHR13318">
    <property type="entry name" value="PARTNER OF PAIRED, ISOFORM B-RELATED"/>
    <property type="match status" value="1"/>
</dbReference>
<reference evidence="1 2" key="1">
    <citation type="submission" date="2019-08" db="EMBL/GenBank/DDBJ databases">
        <authorList>
            <person name="Peeters C."/>
        </authorList>
    </citation>
    <scope>NUCLEOTIDE SEQUENCE [LARGE SCALE GENOMIC DNA]</scope>
    <source>
        <strain evidence="1 2">LMG 31115</strain>
    </source>
</reference>
<evidence type="ECO:0000313" key="1">
    <source>
        <dbReference type="EMBL" id="VVE48601.1"/>
    </source>
</evidence>
<dbReference type="Gene3D" id="3.80.10.10">
    <property type="entry name" value="Ribonuclease Inhibitor"/>
    <property type="match status" value="3"/>
</dbReference>
<dbReference type="SUPFAM" id="SSF52047">
    <property type="entry name" value="RNI-like"/>
    <property type="match status" value="1"/>
</dbReference>
<dbReference type="Pfam" id="PF13516">
    <property type="entry name" value="LRR_6"/>
    <property type="match status" value="3"/>
</dbReference>
<keyword evidence="2" id="KW-1185">Reference proteome</keyword>
<dbReference type="SMART" id="SM00368">
    <property type="entry name" value="LRR_RI"/>
    <property type="match status" value="4"/>
</dbReference>
<name>A0A5E4YIN4_9BURK</name>
<dbReference type="Proteomes" id="UP000333828">
    <property type="component" value="Unassembled WGS sequence"/>
</dbReference>
<dbReference type="GO" id="GO:0031146">
    <property type="term" value="P:SCF-dependent proteasomal ubiquitin-dependent protein catabolic process"/>
    <property type="evidence" value="ECO:0007669"/>
    <property type="project" value="TreeGrafter"/>
</dbReference>
<dbReference type="EMBL" id="CABPSI010000005">
    <property type="protein sequence ID" value="VVE48601.1"/>
    <property type="molecule type" value="Genomic_DNA"/>
</dbReference>
<dbReference type="InterPro" id="IPR032675">
    <property type="entry name" value="LRR_dom_sf"/>
</dbReference>
<protein>
    <recommendedName>
        <fullName evidence="3">Internalin-A</fullName>
    </recommendedName>
</protein>
<dbReference type="InterPro" id="IPR001611">
    <property type="entry name" value="Leu-rich_rpt"/>
</dbReference>
<organism evidence="1 2">
    <name type="scientific">Pandoraea iniqua</name>
    <dbReference type="NCBI Taxonomy" id="2508288"/>
    <lineage>
        <taxon>Bacteria</taxon>
        <taxon>Pseudomonadati</taxon>
        <taxon>Pseudomonadota</taxon>
        <taxon>Betaproteobacteria</taxon>
        <taxon>Burkholderiales</taxon>
        <taxon>Burkholderiaceae</taxon>
        <taxon>Pandoraea</taxon>
    </lineage>
</organism>
<evidence type="ECO:0000313" key="2">
    <source>
        <dbReference type="Proteomes" id="UP000333828"/>
    </source>
</evidence>
<accession>A0A5E4YIN4</accession>
<dbReference type="AlphaFoldDB" id="A0A5E4YIN4"/>
<sequence length="516" mass="56163">MPEIKSGFSSYLGWLLCCSPVSIRLDVEASDAQSEITLVTRTKSLASHHDGNGKPGMRGRADTMRQPLLTRQMDCAPTINTDVPLPDLPHTVQQIIIQNVPRTTRYKAGGELALVNKRWNQEVRADMRSITIKDPQGLAKLGDYPKVTHLQLSGEFRDEHLANLPQNLLGLDLSQCKGITLAGLKPIADLRHLLSLNLSRPRDASAVEIKGCVAMFAQHPTLTEVHLNGCGVDDNEVQALTANPRIKTLTLDRNEKITIVGLQALVGCSTLETLGLAWIRVIASHVELLAQHATLKKLDLTGIQIQVAGAAALSQMKTLTELNVSYGKLSDDSIAQLAHSGSLQRLTAGHNELTGRCCLALAENTSLVSLDLSSSHLHGEFVEHLAKMANLHTLNISDNYVGDNGAIALAGAKSLRVLFLVDSRVRNEGVKALAKSRSLETLYLANNPFTEQGLRALIDSPSIKRLGLYGMKMGRPTLGAFLESRTLQHLDVRQCGFHGPEFKQAIENSRIAEILT</sequence>
<dbReference type="GO" id="GO:0019005">
    <property type="term" value="C:SCF ubiquitin ligase complex"/>
    <property type="evidence" value="ECO:0007669"/>
    <property type="project" value="TreeGrafter"/>
</dbReference>
<proteinExistence type="predicted"/>
<evidence type="ECO:0008006" key="3">
    <source>
        <dbReference type="Google" id="ProtNLM"/>
    </source>
</evidence>
<gene>
    <name evidence="1" type="ORF">PIN31115_04532</name>
</gene>